<evidence type="ECO:0000313" key="3">
    <source>
        <dbReference type="Proteomes" id="UP001439008"/>
    </source>
</evidence>
<evidence type="ECO:0000313" key="2">
    <source>
        <dbReference type="EMBL" id="MES1922786.1"/>
    </source>
</evidence>
<gene>
    <name evidence="2" type="ORF">MHBO_004310</name>
</gene>
<evidence type="ECO:0000256" key="1">
    <source>
        <dbReference type="SAM" id="MobiDB-lite"/>
    </source>
</evidence>
<accession>A0ABV2ASZ3</accession>
<keyword evidence="3" id="KW-1185">Reference proteome</keyword>
<dbReference type="EMBL" id="JBDODL010003716">
    <property type="protein sequence ID" value="MES1922786.1"/>
    <property type="molecule type" value="Genomic_DNA"/>
</dbReference>
<organism evidence="2 3">
    <name type="scientific">Bonamia ostreae</name>
    <dbReference type="NCBI Taxonomy" id="126728"/>
    <lineage>
        <taxon>Eukaryota</taxon>
        <taxon>Sar</taxon>
        <taxon>Rhizaria</taxon>
        <taxon>Endomyxa</taxon>
        <taxon>Ascetosporea</taxon>
        <taxon>Haplosporida</taxon>
        <taxon>Bonamia</taxon>
    </lineage>
</organism>
<dbReference type="Proteomes" id="UP001439008">
    <property type="component" value="Unassembled WGS sequence"/>
</dbReference>
<feature type="region of interest" description="Disordered" evidence="1">
    <location>
        <begin position="45"/>
        <end position="81"/>
    </location>
</feature>
<sequence>MGAFRNAIVPCCVPIIESAHYSQIKRFLHEDINVAFGERSGQEIEANANNERGGKKRVKKHKSFHLKDINNDHSDGKREND</sequence>
<comment type="caution">
    <text evidence="2">The sequence shown here is derived from an EMBL/GenBank/DDBJ whole genome shotgun (WGS) entry which is preliminary data.</text>
</comment>
<reference evidence="2 3" key="1">
    <citation type="journal article" date="2024" name="BMC Biol.">
        <title>Comparative genomics of Ascetosporea gives new insight into the evolutionary basis for animal parasitism in Rhizaria.</title>
        <authorList>
            <person name="Hiltunen Thoren M."/>
            <person name="Onut-Brannstrom I."/>
            <person name="Alfjorden A."/>
            <person name="Peckova H."/>
            <person name="Swords F."/>
            <person name="Hooper C."/>
            <person name="Holzer A.S."/>
            <person name="Bass D."/>
            <person name="Burki F."/>
        </authorList>
    </citation>
    <scope>NUCLEOTIDE SEQUENCE [LARGE SCALE GENOMIC DNA]</scope>
    <source>
        <strain evidence="2">20-A016</strain>
    </source>
</reference>
<protein>
    <submittedName>
        <fullName evidence="2">Uncharacterized protein</fullName>
    </submittedName>
</protein>
<feature type="compositionally biased region" description="Basic residues" evidence="1">
    <location>
        <begin position="54"/>
        <end position="64"/>
    </location>
</feature>
<proteinExistence type="predicted"/>
<feature type="compositionally biased region" description="Basic and acidic residues" evidence="1">
    <location>
        <begin position="65"/>
        <end position="81"/>
    </location>
</feature>
<name>A0ABV2ASZ3_9EUKA</name>